<name>A0A834W353_9FABA</name>
<dbReference type="EMBL" id="JAAIUW010000012">
    <property type="protein sequence ID" value="KAF7807635.1"/>
    <property type="molecule type" value="Genomic_DNA"/>
</dbReference>
<evidence type="ECO:0000313" key="3">
    <source>
        <dbReference type="Proteomes" id="UP000634136"/>
    </source>
</evidence>
<organism evidence="2 3">
    <name type="scientific">Senna tora</name>
    <dbReference type="NCBI Taxonomy" id="362788"/>
    <lineage>
        <taxon>Eukaryota</taxon>
        <taxon>Viridiplantae</taxon>
        <taxon>Streptophyta</taxon>
        <taxon>Embryophyta</taxon>
        <taxon>Tracheophyta</taxon>
        <taxon>Spermatophyta</taxon>
        <taxon>Magnoliopsida</taxon>
        <taxon>eudicotyledons</taxon>
        <taxon>Gunneridae</taxon>
        <taxon>Pentapetalae</taxon>
        <taxon>rosids</taxon>
        <taxon>fabids</taxon>
        <taxon>Fabales</taxon>
        <taxon>Fabaceae</taxon>
        <taxon>Caesalpinioideae</taxon>
        <taxon>Cassia clade</taxon>
        <taxon>Senna</taxon>
    </lineage>
</organism>
<comment type="caution">
    <text evidence="2">The sequence shown here is derived from an EMBL/GenBank/DDBJ whole genome shotgun (WGS) entry which is preliminary data.</text>
</comment>
<gene>
    <name evidence="2" type="ORF">G2W53_039796</name>
</gene>
<protein>
    <submittedName>
        <fullName evidence="2">E3 ubiquitin-protein ligase UPL1-like</fullName>
    </submittedName>
</protein>
<keyword evidence="3" id="KW-1185">Reference proteome</keyword>
<proteinExistence type="predicted"/>
<keyword evidence="1" id="KW-0472">Membrane</keyword>
<evidence type="ECO:0000313" key="2">
    <source>
        <dbReference type="EMBL" id="KAF7807635.1"/>
    </source>
</evidence>
<accession>A0A834W353</accession>
<keyword evidence="1" id="KW-1133">Transmembrane helix</keyword>
<sequence length="165" mass="18735">MSDLSHRRRRSCRRSSLPVIEAAVFPFVFLIFLMLAVHFHKNDAAWRLSSFFFFVSELKKLCRFETAFLFLFLNSVYIAFGKIWMYFGARFPSSSSPGFGVDQIKECGSVSSDSNNTLLAALFHVLALLLNQNAEAQEDASKSGLIKIASDILYQWNTSLDGREK</sequence>
<dbReference type="AlphaFoldDB" id="A0A834W353"/>
<feature type="transmembrane region" description="Helical" evidence="1">
    <location>
        <begin position="20"/>
        <end position="39"/>
    </location>
</feature>
<reference evidence="2" key="1">
    <citation type="submission" date="2020-09" db="EMBL/GenBank/DDBJ databases">
        <title>Genome-Enabled Discovery of Anthraquinone Biosynthesis in Senna tora.</title>
        <authorList>
            <person name="Kang S.-H."/>
            <person name="Pandey R.P."/>
            <person name="Lee C.-M."/>
            <person name="Sim J.-S."/>
            <person name="Jeong J.-T."/>
            <person name="Choi B.-S."/>
            <person name="Jung M."/>
            <person name="Ginzburg D."/>
            <person name="Zhao K."/>
            <person name="Won S.Y."/>
            <person name="Oh T.-J."/>
            <person name="Yu Y."/>
            <person name="Kim N.-H."/>
            <person name="Lee O.R."/>
            <person name="Lee T.-H."/>
            <person name="Bashyal P."/>
            <person name="Kim T.-S."/>
            <person name="Lee W.-H."/>
            <person name="Kawkins C."/>
            <person name="Kim C.-K."/>
            <person name="Kim J.S."/>
            <person name="Ahn B.O."/>
            <person name="Rhee S.Y."/>
            <person name="Sohng J.K."/>
        </authorList>
    </citation>
    <scope>NUCLEOTIDE SEQUENCE</scope>
    <source>
        <tissue evidence="2">Leaf</tissue>
    </source>
</reference>
<keyword evidence="1" id="KW-0812">Transmembrane</keyword>
<evidence type="ECO:0000256" key="1">
    <source>
        <dbReference type="SAM" id="Phobius"/>
    </source>
</evidence>
<feature type="transmembrane region" description="Helical" evidence="1">
    <location>
        <begin position="67"/>
        <end position="87"/>
    </location>
</feature>
<dbReference type="Proteomes" id="UP000634136">
    <property type="component" value="Unassembled WGS sequence"/>
</dbReference>